<feature type="transmembrane region" description="Helical" evidence="1">
    <location>
        <begin position="118"/>
        <end position="141"/>
    </location>
</feature>
<dbReference type="EMBL" id="CAXLJM020000030">
    <property type="protein sequence ID" value="CAL8098394.1"/>
    <property type="molecule type" value="Genomic_DNA"/>
</dbReference>
<proteinExistence type="predicted"/>
<accession>A0ABP1QEZ7</accession>
<evidence type="ECO:0008006" key="5">
    <source>
        <dbReference type="Google" id="ProtNLM"/>
    </source>
</evidence>
<protein>
    <recommendedName>
        <fullName evidence="5">Gustatory receptor</fullName>
    </recommendedName>
</protein>
<sequence length="332" mass="37795">MFLDSSMWITVLVPIFWQDLLVLSKSFTNSLFNLLELCEQIWRKIENYDNNEVELAKVRRRKNFKTISLFLYSGLIDISTATTYKWSTESLLFVVFLGGTTFSSSLIFGWIQWTVLKFNAMVMAMGWAILLIFPGILTYHIEGIVRAMEKAVEAEAKQISKVALRKKKRKQSLYTLCEIMKDYKALEYAVKHLSACRLANILLLFYMTSGMEQTFQAFVAFQSIKAGKPFSDIYYLFQDVALTSTRVLGGFAGLSKLDLASSAFILSVKRAIARESSLLAPKRISNFPKSMRYAKQLRPIKMMIGPLACNSNLPLAGMQVYLNYIVCAALWP</sequence>
<feature type="transmembrane region" description="Helical" evidence="1">
    <location>
        <begin position="90"/>
        <end position="111"/>
    </location>
</feature>
<evidence type="ECO:0000256" key="2">
    <source>
        <dbReference type="SAM" id="SignalP"/>
    </source>
</evidence>
<gene>
    <name evidence="3" type="ORF">ODALV1_LOCUS9922</name>
</gene>
<comment type="caution">
    <text evidence="3">The sequence shown here is derived from an EMBL/GenBank/DDBJ whole genome shotgun (WGS) entry which is preliminary data.</text>
</comment>
<feature type="signal peptide" evidence="2">
    <location>
        <begin position="1"/>
        <end position="24"/>
    </location>
</feature>
<evidence type="ECO:0000313" key="3">
    <source>
        <dbReference type="EMBL" id="CAL8098394.1"/>
    </source>
</evidence>
<evidence type="ECO:0000256" key="1">
    <source>
        <dbReference type="SAM" id="Phobius"/>
    </source>
</evidence>
<keyword evidence="1" id="KW-0812">Transmembrane</keyword>
<dbReference type="Proteomes" id="UP001642540">
    <property type="component" value="Unassembled WGS sequence"/>
</dbReference>
<evidence type="ECO:0000313" key="4">
    <source>
        <dbReference type="Proteomes" id="UP001642540"/>
    </source>
</evidence>
<feature type="chain" id="PRO_5045871258" description="Gustatory receptor" evidence="2">
    <location>
        <begin position="25"/>
        <end position="332"/>
    </location>
</feature>
<keyword evidence="1" id="KW-1133">Transmembrane helix</keyword>
<keyword evidence="1" id="KW-0472">Membrane</keyword>
<keyword evidence="2" id="KW-0732">Signal</keyword>
<name>A0ABP1QEZ7_9HEXA</name>
<organism evidence="3 4">
    <name type="scientific">Orchesella dallaii</name>
    <dbReference type="NCBI Taxonomy" id="48710"/>
    <lineage>
        <taxon>Eukaryota</taxon>
        <taxon>Metazoa</taxon>
        <taxon>Ecdysozoa</taxon>
        <taxon>Arthropoda</taxon>
        <taxon>Hexapoda</taxon>
        <taxon>Collembola</taxon>
        <taxon>Entomobryomorpha</taxon>
        <taxon>Entomobryoidea</taxon>
        <taxon>Orchesellidae</taxon>
        <taxon>Orchesellinae</taxon>
        <taxon>Orchesella</taxon>
    </lineage>
</organism>
<reference evidence="3 4" key="1">
    <citation type="submission" date="2024-08" db="EMBL/GenBank/DDBJ databases">
        <authorList>
            <person name="Cucini C."/>
            <person name="Frati F."/>
        </authorList>
    </citation>
    <scope>NUCLEOTIDE SEQUENCE [LARGE SCALE GENOMIC DNA]</scope>
</reference>
<keyword evidence="4" id="KW-1185">Reference proteome</keyword>